<dbReference type="Gene3D" id="1.10.10.60">
    <property type="entry name" value="Homeodomain-like"/>
    <property type="match status" value="1"/>
</dbReference>
<feature type="domain" description="Homeobox" evidence="8">
    <location>
        <begin position="18"/>
        <end position="78"/>
    </location>
</feature>
<feature type="region of interest" description="Disordered" evidence="7">
    <location>
        <begin position="1570"/>
        <end position="1597"/>
    </location>
</feature>
<dbReference type="InterPro" id="IPR044977">
    <property type="entry name" value="RLT1-3"/>
</dbReference>
<evidence type="ECO:0000313" key="10">
    <source>
        <dbReference type="EMBL" id="WOG85128.1"/>
    </source>
</evidence>
<evidence type="ECO:0000313" key="11">
    <source>
        <dbReference type="Proteomes" id="UP000077755"/>
    </source>
</evidence>
<keyword evidence="2" id="KW-0804">Transcription</keyword>
<dbReference type="GO" id="GO:0003677">
    <property type="term" value="F:DNA binding"/>
    <property type="evidence" value="ECO:0007669"/>
    <property type="project" value="UniProtKB-UniRule"/>
</dbReference>
<dbReference type="SMART" id="SM00389">
    <property type="entry name" value="HOX"/>
    <property type="match status" value="1"/>
</dbReference>
<organism evidence="10 11">
    <name type="scientific">Daucus carota subsp. sativus</name>
    <name type="common">Carrot</name>
    <dbReference type="NCBI Taxonomy" id="79200"/>
    <lineage>
        <taxon>Eukaryota</taxon>
        <taxon>Viridiplantae</taxon>
        <taxon>Streptophyta</taxon>
        <taxon>Embryophyta</taxon>
        <taxon>Tracheophyta</taxon>
        <taxon>Spermatophyta</taxon>
        <taxon>Magnoliopsida</taxon>
        <taxon>eudicotyledons</taxon>
        <taxon>Gunneridae</taxon>
        <taxon>Pentapetalae</taxon>
        <taxon>asterids</taxon>
        <taxon>campanulids</taxon>
        <taxon>Apiales</taxon>
        <taxon>Apiaceae</taxon>
        <taxon>Apioideae</taxon>
        <taxon>Scandiceae</taxon>
        <taxon>Daucinae</taxon>
        <taxon>Daucus</taxon>
        <taxon>Daucus sect. Daucus</taxon>
    </lineage>
</organism>
<dbReference type="InterPro" id="IPR028942">
    <property type="entry name" value="WHIM1_dom"/>
</dbReference>
<evidence type="ECO:0000256" key="4">
    <source>
        <dbReference type="PROSITE-ProRule" id="PRU00108"/>
    </source>
</evidence>
<keyword evidence="4 5" id="KW-0238">DNA-binding</keyword>
<dbReference type="PROSITE" id="PS50827">
    <property type="entry name" value="DDT"/>
    <property type="match status" value="1"/>
</dbReference>
<protein>
    <recommendedName>
        <fullName evidence="12">Homeobox domain-containing protein</fullName>
    </recommendedName>
</protein>
<feature type="compositionally biased region" description="Polar residues" evidence="7">
    <location>
        <begin position="1"/>
        <end position="15"/>
    </location>
</feature>
<dbReference type="Pfam" id="PF02791">
    <property type="entry name" value="DDT"/>
    <property type="match status" value="1"/>
</dbReference>
<dbReference type="InterPro" id="IPR007759">
    <property type="entry name" value="Asxl_HARE-HTH"/>
</dbReference>
<sequence>MDSGSDGESNKNSGQVEGFKKPKRQMKTPFQLETLERTYAAEMYPSEAIRAELSVRLGLTDRQLQMWFCHRRLKDKKEGSGSGKKTPAAAVGNKGMISSSRDIVKMEEQGSDGGFGSMSRSRSGSGSGPGSGPGSDSSQYDDDLPLVRRSYVMSPQEAMMQRVIACVEGQLGEPLREDGPVLGMEFDEVPPGAFGEPIIITEPWGRSGNFYEGKMVERSKPKKIKAADRSFSEPAEPSSRPDSYGRSPSHFYILPADVSNVKRSPLMQGSGQLSREYGAQVPSSSYSSLNHKVVQEQFSSPPNNNESILKTEDVYQIGQKRKSDEVRTGKDVAHEKRIRKELEKQDLLRRKREELMRKEMERQERERKKEEERMMREKMRMEEKYQREEKREIERREKFLQRELLKAERMRQKEELRREREAAKQKAAMEKAALRRVAKESLELIEDERLELMELAASSKGLPSIISLDYDTLQNLESFRDSLCAFPPKDVQLKKPFSIQPWIDSEDNIGNLLMVWRFCVTFSDVLGLWPFTLDEFIQALHDYDSRLLAEIHIALLNLIIKDIEEGARTPSGGAGTNQYTVANPEGGHPHIVEGAFLWGFDIRSWQKHLNPLTWPEILRQFALSAGFGPQLRKESTEPKHMHDNEVKSCEDIVSMLRNGSAVENAVAVMQEKGSSLQRRSRHRLTPGTVKFAAYHVLCLEGEKIQKSGLRDLSTSKTPDASISVALSRDPVLFERIAPSTYCVRPAFRKDPANAEEILAEAREKIQKFSNGLLAEETADDVEKDDDSESDVAEGPEFDELSTLSNVNKDGGLYEVGSLSGNAVDISCNAVSSDLQNDLDVPGNPMDKIYNSGKDVASSDPAQGVAEIDESKSGEEWVQGLSEGEYCVLCVEDRLSALVAIISVVNEGNIIRAVLEDRLDAANALRKQMWAEAQLDKRRLKDENLSKFHDPCLTDAADGSYSPSGVPENKNIEVALDTAIKEEPFVGLDNIRKEHNNLCGTNYERNLVVENTSMNQNTPTVQHNGSTSERSRLQLKSFIGHRAEEMHVYRSLPLGQDRRHNRYWQFVASASRHDPGSGRIFVELRDGGWRMIDSEEAFNSLLVSLDTRGIRESHLHIMLQHSQTSFKENLRRNLQLFDIVGNAKNSTENQVTEMDYCSGYLAGHRSPRSAACDSRTALSESSISFRIDVGKNEIEKLNAYKRYQVLKSWVWKECINSMNLNARTSRRKGYMPLLGICDFCFDTFLFEDNRCPSCQRTFSITGEGLNYSASLIQCEEQWQVNPSKPIALDSSFPQIRLIKALLSFIEVSIPPEAFQSSWTCDRRSTWGKKLQNASSVGDLLQILTQLEGVIKQDYLSSNYETTAELLGFCTLSGKAAKESDPELVPQLPWIPQTTAAVALRLLELDSSIFYTPLQKAAETNSVTEAGNFTKLSSRSTFLKDVRKAESTQVPQSGSGKQVIRGRGGARPRGKSQKKVPGSRSGSGKQSIKVKKPLTQILMQPGENMLVQRHKHGQVQEQGQNHKRGPRTVRRRRESRTEDMVLGNFGGHSSFVIKETPRNFNEREWISEEMRSMQNEHPDNNTTEESESDDNADTTGYREQRWEPKYNVAAHPSTWDPVEMSDEDAYDAVNDFVEDDDNMEQDIDMNYGSVRNNLDDDVDMNDGLVGNNDEESFETSGEDYSD</sequence>
<dbReference type="GO" id="GO:0006357">
    <property type="term" value="P:regulation of transcription by RNA polymerase II"/>
    <property type="evidence" value="ECO:0007669"/>
    <property type="project" value="InterPro"/>
</dbReference>
<dbReference type="GO" id="GO:0005634">
    <property type="term" value="C:nucleus"/>
    <property type="evidence" value="ECO:0007669"/>
    <property type="project" value="UniProtKB-SubCell"/>
</dbReference>
<feature type="compositionally biased region" description="Acidic residues" evidence="7">
    <location>
        <begin position="1580"/>
        <end position="1590"/>
    </location>
</feature>
<keyword evidence="4 5" id="KW-0371">Homeobox</keyword>
<feature type="coiled-coil region" evidence="6">
    <location>
        <begin position="338"/>
        <end position="433"/>
    </location>
</feature>
<dbReference type="CDD" id="cd00086">
    <property type="entry name" value="homeodomain"/>
    <property type="match status" value="1"/>
</dbReference>
<dbReference type="SUPFAM" id="SSF46689">
    <property type="entry name" value="Homeodomain-like"/>
    <property type="match status" value="1"/>
</dbReference>
<evidence type="ECO:0000259" key="9">
    <source>
        <dbReference type="PROSITE" id="PS50827"/>
    </source>
</evidence>
<evidence type="ECO:0008006" key="12">
    <source>
        <dbReference type="Google" id="ProtNLM"/>
    </source>
</evidence>
<feature type="region of interest" description="Disordered" evidence="7">
    <location>
        <begin position="75"/>
        <end position="143"/>
    </location>
</feature>
<feature type="compositionally biased region" description="Basic residues" evidence="7">
    <location>
        <begin position="1519"/>
        <end position="1532"/>
    </location>
</feature>
<dbReference type="InterPro" id="IPR009057">
    <property type="entry name" value="Homeodomain-like_sf"/>
</dbReference>
<feature type="compositionally biased region" description="Acidic residues" evidence="7">
    <location>
        <begin position="1666"/>
        <end position="1680"/>
    </location>
</feature>
<evidence type="ECO:0000256" key="6">
    <source>
        <dbReference type="SAM" id="Coils"/>
    </source>
</evidence>
<dbReference type="PANTHER" id="PTHR36968:SF13">
    <property type="entry name" value="HOMEOBOX-DDT DOMAIN PROTEIN RLT1"/>
    <property type="match status" value="1"/>
</dbReference>
<evidence type="ECO:0000256" key="3">
    <source>
        <dbReference type="ARBA" id="ARBA00023242"/>
    </source>
</evidence>
<dbReference type="Pfam" id="PF05066">
    <property type="entry name" value="HARE-HTH"/>
    <property type="match status" value="1"/>
</dbReference>
<feature type="compositionally biased region" description="Polar residues" evidence="7">
    <location>
        <begin position="1445"/>
        <end position="1454"/>
    </location>
</feature>
<evidence type="ECO:0000256" key="7">
    <source>
        <dbReference type="SAM" id="MobiDB-lite"/>
    </source>
</evidence>
<dbReference type="Pfam" id="PF00046">
    <property type="entry name" value="Homeodomain"/>
    <property type="match status" value="1"/>
</dbReference>
<name>A0AAF0WB99_DAUCS</name>
<dbReference type="InterPro" id="IPR001356">
    <property type="entry name" value="HD"/>
</dbReference>
<feature type="region of interest" description="Disordered" evidence="7">
    <location>
        <begin position="774"/>
        <end position="796"/>
    </location>
</feature>
<comment type="subcellular location">
    <subcellularLocation>
        <location evidence="1 4 5">Nucleus</location>
    </subcellularLocation>
</comment>
<feature type="region of interest" description="Disordered" evidence="7">
    <location>
        <begin position="1650"/>
        <end position="1680"/>
    </location>
</feature>
<reference evidence="10" key="1">
    <citation type="journal article" date="2016" name="Nat. Genet.">
        <title>A high-quality carrot genome assembly provides new insights into carotenoid accumulation and asterid genome evolution.</title>
        <authorList>
            <person name="Iorizzo M."/>
            <person name="Ellison S."/>
            <person name="Senalik D."/>
            <person name="Zeng P."/>
            <person name="Satapoomin P."/>
            <person name="Huang J."/>
            <person name="Bowman M."/>
            <person name="Iovene M."/>
            <person name="Sanseverino W."/>
            <person name="Cavagnaro P."/>
            <person name="Yildiz M."/>
            <person name="Macko-Podgorni A."/>
            <person name="Moranska E."/>
            <person name="Grzebelus E."/>
            <person name="Grzebelus D."/>
            <person name="Ashrafi H."/>
            <person name="Zheng Z."/>
            <person name="Cheng S."/>
            <person name="Spooner D."/>
            <person name="Van Deynze A."/>
            <person name="Simon P."/>
        </authorList>
    </citation>
    <scope>NUCLEOTIDE SEQUENCE</scope>
    <source>
        <tissue evidence="10">Leaf</tissue>
    </source>
</reference>
<dbReference type="Pfam" id="PF15612">
    <property type="entry name" value="WHIM1"/>
    <property type="match status" value="1"/>
</dbReference>
<feature type="region of interest" description="Disordered" evidence="7">
    <location>
        <begin position="1441"/>
        <end position="1489"/>
    </location>
</feature>
<dbReference type="PROSITE" id="PS50071">
    <property type="entry name" value="HOMEOBOX_2"/>
    <property type="match status" value="1"/>
</dbReference>
<feature type="region of interest" description="Disordered" evidence="7">
    <location>
        <begin position="1"/>
        <end position="29"/>
    </location>
</feature>
<dbReference type="PANTHER" id="PTHR36968">
    <property type="entry name" value="HOMEOBOX-DDT DOMAIN PROTEIN RLT2"/>
    <property type="match status" value="1"/>
</dbReference>
<feature type="region of interest" description="Disordered" evidence="7">
    <location>
        <begin position="1510"/>
        <end position="1541"/>
    </location>
</feature>
<evidence type="ECO:0000256" key="2">
    <source>
        <dbReference type="ARBA" id="ARBA00023163"/>
    </source>
</evidence>
<evidence type="ECO:0000256" key="1">
    <source>
        <dbReference type="ARBA" id="ARBA00004123"/>
    </source>
</evidence>
<proteinExistence type="predicted"/>
<evidence type="ECO:0000256" key="5">
    <source>
        <dbReference type="RuleBase" id="RU000682"/>
    </source>
</evidence>
<dbReference type="SMART" id="SM00571">
    <property type="entry name" value="DDT"/>
    <property type="match status" value="1"/>
</dbReference>
<reference evidence="10" key="2">
    <citation type="submission" date="2022-03" db="EMBL/GenBank/DDBJ databases">
        <title>Draft title - Genomic analysis of global carrot germplasm unveils the trajectory of domestication and the origin of high carotenoid orange carrot.</title>
        <authorList>
            <person name="Iorizzo M."/>
            <person name="Ellison S."/>
            <person name="Senalik D."/>
            <person name="Macko-Podgorni A."/>
            <person name="Grzebelus D."/>
            <person name="Bostan H."/>
            <person name="Rolling W."/>
            <person name="Curaba J."/>
            <person name="Simon P."/>
        </authorList>
    </citation>
    <scope>NUCLEOTIDE SEQUENCE</scope>
    <source>
        <tissue evidence="10">Leaf</tissue>
    </source>
</reference>
<keyword evidence="6" id="KW-0175">Coiled coil</keyword>
<keyword evidence="3 4" id="KW-0539">Nucleus</keyword>
<gene>
    <name evidence="10" type="ORF">DCAR_0104315</name>
</gene>
<evidence type="ECO:0000259" key="8">
    <source>
        <dbReference type="PROSITE" id="PS50071"/>
    </source>
</evidence>
<feature type="compositionally biased region" description="Basic and acidic residues" evidence="7">
    <location>
        <begin position="217"/>
        <end position="231"/>
    </location>
</feature>
<dbReference type="InterPro" id="IPR018501">
    <property type="entry name" value="DDT_dom"/>
</dbReference>
<feature type="region of interest" description="Disordered" evidence="7">
    <location>
        <begin position="217"/>
        <end position="248"/>
    </location>
</feature>
<feature type="DNA-binding region" description="Homeobox" evidence="4">
    <location>
        <begin position="20"/>
        <end position="79"/>
    </location>
</feature>
<accession>A0AAF0WB99</accession>
<feature type="compositionally biased region" description="Acidic residues" evidence="7">
    <location>
        <begin position="776"/>
        <end position="796"/>
    </location>
</feature>
<dbReference type="Proteomes" id="UP000077755">
    <property type="component" value="Chromosome 1"/>
</dbReference>
<feature type="domain" description="DDT" evidence="9">
    <location>
        <begin position="506"/>
        <end position="565"/>
    </location>
</feature>
<dbReference type="InterPro" id="IPR028941">
    <property type="entry name" value="WHIM2_dom"/>
</dbReference>
<keyword evidence="11" id="KW-1185">Reference proteome</keyword>
<dbReference type="Pfam" id="PF15613">
    <property type="entry name" value="WSD"/>
    <property type="match status" value="1"/>
</dbReference>
<dbReference type="EMBL" id="CP093343">
    <property type="protein sequence ID" value="WOG85128.1"/>
    <property type="molecule type" value="Genomic_DNA"/>
</dbReference>
<feature type="compositionally biased region" description="Basic residues" evidence="7">
    <location>
        <begin position="1462"/>
        <end position="1472"/>
    </location>
</feature>